<dbReference type="InterPro" id="IPR050319">
    <property type="entry name" value="ABC_transp_ATP-bind"/>
</dbReference>
<keyword evidence="2" id="KW-0813">Transport</keyword>
<accession>A0AA45C591</accession>
<dbReference type="Pfam" id="PF08352">
    <property type="entry name" value="oligo_HPY"/>
    <property type="match status" value="1"/>
</dbReference>
<dbReference type="InterPro" id="IPR003439">
    <property type="entry name" value="ABC_transporter-like_ATP-bd"/>
</dbReference>
<evidence type="ECO:0000256" key="2">
    <source>
        <dbReference type="ARBA" id="ARBA00022448"/>
    </source>
</evidence>
<dbReference type="InterPro" id="IPR013563">
    <property type="entry name" value="Oligopep_ABC_C"/>
</dbReference>
<name>A0AA45C591_9BACT</name>
<organism evidence="6 7">
    <name type="scientific">Oceanotoga teriensis</name>
    <dbReference type="NCBI Taxonomy" id="515440"/>
    <lineage>
        <taxon>Bacteria</taxon>
        <taxon>Thermotogati</taxon>
        <taxon>Thermotogota</taxon>
        <taxon>Thermotogae</taxon>
        <taxon>Petrotogales</taxon>
        <taxon>Petrotogaceae</taxon>
        <taxon>Oceanotoga</taxon>
    </lineage>
</organism>
<dbReference type="RefSeq" id="WP_206050593.1">
    <property type="nucleotide sequence ID" value="NZ_QGGI01000019.1"/>
</dbReference>
<dbReference type="SUPFAM" id="SSF52540">
    <property type="entry name" value="P-loop containing nucleoside triphosphate hydrolases"/>
    <property type="match status" value="1"/>
</dbReference>
<dbReference type="InterPro" id="IPR003593">
    <property type="entry name" value="AAA+_ATPase"/>
</dbReference>
<dbReference type="GO" id="GO:0005524">
    <property type="term" value="F:ATP binding"/>
    <property type="evidence" value="ECO:0007669"/>
    <property type="project" value="UniProtKB-KW"/>
</dbReference>
<dbReference type="PROSITE" id="PS50893">
    <property type="entry name" value="ABC_TRANSPORTER_2"/>
    <property type="match status" value="1"/>
</dbReference>
<comment type="similarity">
    <text evidence="1">Belongs to the ABC transporter superfamily.</text>
</comment>
<dbReference type="FunFam" id="3.40.50.300:FF:000016">
    <property type="entry name" value="Oligopeptide ABC transporter ATP-binding component"/>
    <property type="match status" value="1"/>
</dbReference>
<dbReference type="NCBIfam" id="TIGR01727">
    <property type="entry name" value="oligo_HPY"/>
    <property type="match status" value="1"/>
</dbReference>
<dbReference type="GO" id="GO:0016887">
    <property type="term" value="F:ATP hydrolysis activity"/>
    <property type="evidence" value="ECO:0007669"/>
    <property type="project" value="InterPro"/>
</dbReference>
<feature type="domain" description="ABC transporter" evidence="5">
    <location>
        <begin position="16"/>
        <end position="254"/>
    </location>
</feature>
<evidence type="ECO:0000313" key="6">
    <source>
        <dbReference type="EMBL" id="PWJ88275.1"/>
    </source>
</evidence>
<keyword evidence="3" id="KW-0547">Nucleotide-binding</keyword>
<evidence type="ECO:0000256" key="4">
    <source>
        <dbReference type="ARBA" id="ARBA00022840"/>
    </source>
</evidence>
<dbReference type="PANTHER" id="PTHR43776:SF7">
    <property type="entry name" value="D,D-DIPEPTIDE TRANSPORT ATP-BINDING PROTEIN DDPF-RELATED"/>
    <property type="match status" value="1"/>
</dbReference>
<evidence type="ECO:0000313" key="7">
    <source>
        <dbReference type="Proteomes" id="UP000245921"/>
    </source>
</evidence>
<keyword evidence="4 6" id="KW-0067">ATP-binding</keyword>
<dbReference type="CDD" id="cd03257">
    <property type="entry name" value="ABC_NikE_OppD_transporters"/>
    <property type="match status" value="1"/>
</dbReference>
<dbReference type="PROSITE" id="PS00211">
    <property type="entry name" value="ABC_TRANSPORTER_1"/>
    <property type="match status" value="1"/>
</dbReference>
<dbReference type="Pfam" id="PF00005">
    <property type="entry name" value="ABC_tran"/>
    <property type="match status" value="1"/>
</dbReference>
<proteinExistence type="inferred from homology"/>
<evidence type="ECO:0000259" key="5">
    <source>
        <dbReference type="PROSITE" id="PS50893"/>
    </source>
</evidence>
<dbReference type="InterPro" id="IPR017871">
    <property type="entry name" value="ABC_transporter-like_CS"/>
</dbReference>
<dbReference type="InterPro" id="IPR027417">
    <property type="entry name" value="P-loop_NTPase"/>
</dbReference>
<dbReference type="Gene3D" id="3.40.50.300">
    <property type="entry name" value="P-loop containing nucleotide triphosphate hydrolases"/>
    <property type="match status" value="1"/>
</dbReference>
<keyword evidence="7" id="KW-1185">Reference proteome</keyword>
<protein>
    <submittedName>
        <fullName evidence="6">Oligopeptide transport system ATP-binding protein</fullName>
    </submittedName>
</protein>
<evidence type="ECO:0000256" key="3">
    <source>
        <dbReference type="ARBA" id="ARBA00022741"/>
    </source>
</evidence>
<sequence length="318" mass="36317">MDSIVEIKGLKKSFINRNNSLFKKNKKINVLKGVDLKIKTGEVYGLVGESGCGKTTTGNIITRLLKEDSGDILYKNERINDIKNKRLKNYRKEVQMIFQDSSGSINPKKTIKWILEEPLKIHGIYDKTSNEYLNDRLEDVGLGKEHLKRYPHELSGGQRQRISILSALILNPKLIVADEPVSSLDVSIQAQILNLLKDLQSNYNLTYLFISHDLNVVSYLSDRISVMYMGKIIETGDVENIMKMPAHPYTKVLISSVPKINRKNNRIIIKGDIPKYNSDIGCDFYSRCPYAMDICKKNDPDEINLEKNHTVKCHLFGR</sequence>
<dbReference type="AlphaFoldDB" id="A0AA45C591"/>
<dbReference type="PANTHER" id="PTHR43776">
    <property type="entry name" value="TRANSPORT ATP-BINDING PROTEIN"/>
    <property type="match status" value="1"/>
</dbReference>
<evidence type="ECO:0000256" key="1">
    <source>
        <dbReference type="ARBA" id="ARBA00005417"/>
    </source>
</evidence>
<dbReference type="Proteomes" id="UP000245921">
    <property type="component" value="Unassembled WGS sequence"/>
</dbReference>
<comment type="caution">
    <text evidence="6">The sequence shown here is derived from an EMBL/GenBank/DDBJ whole genome shotgun (WGS) entry which is preliminary data.</text>
</comment>
<dbReference type="GO" id="GO:0055085">
    <property type="term" value="P:transmembrane transport"/>
    <property type="evidence" value="ECO:0007669"/>
    <property type="project" value="UniProtKB-ARBA"/>
</dbReference>
<dbReference type="SMART" id="SM00382">
    <property type="entry name" value="AAA"/>
    <property type="match status" value="1"/>
</dbReference>
<dbReference type="EMBL" id="QGGI01000019">
    <property type="protein sequence ID" value="PWJ88275.1"/>
    <property type="molecule type" value="Genomic_DNA"/>
</dbReference>
<gene>
    <name evidence="6" type="ORF">C7380_11935</name>
</gene>
<dbReference type="GO" id="GO:0015833">
    <property type="term" value="P:peptide transport"/>
    <property type="evidence" value="ECO:0007669"/>
    <property type="project" value="InterPro"/>
</dbReference>
<reference evidence="6 7" key="1">
    <citation type="submission" date="2018-05" db="EMBL/GenBank/DDBJ databases">
        <title>Genomic Encyclopedia of Type Strains, Phase IV (KMG-IV): sequencing the most valuable type-strain genomes for metagenomic binning, comparative biology and taxonomic classification.</title>
        <authorList>
            <person name="Goeker M."/>
        </authorList>
    </citation>
    <scope>NUCLEOTIDE SEQUENCE [LARGE SCALE GENOMIC DNA]</scope>
    <source>
        <strain evidence="6 7">DSM 24906</strain>
    </source>
</reference>